<gene>
    <name evidence="1" type="primary">yhgE_1</name>
    <name evidence="1" type="ORF">NCTC8622_00625</name>
</gene>
<sequence length="222" mass="24822">MNLAVSLLVLVILVLLNSPVLDSMRISVNSHMARYQSGKNTSDQVTIYMLEQSGRYGRAALESLKSDAGFMKDPKRARDLLMALDGEQHLQEQVSEKVLAENVLIAPGSVKPDATFWSALIQDRYNVMTCIEKDACVLVEQDLNSDGQAERILFAFNDDRVIVYGFDSDRKEWDALDMSLLPNEITKEKLLTAAKDGKLGTRPKAWRDLTVDGETLEINLSK</sequence>
<organism evidence="1 2">
    <name type="scientific">Escherichia coli</name>
    <dbReference type="NCBI Taxonomy" id="562"/>
    <lineage>
        <taxon>Bacteria</taxon>
        <taxon>Pseudomonadati</taxon>
        <taxon>Pseudomonadota</taxon>
        <taxon>Gammaproteobacteria</taxon>
        <taxon>Enterobacterales</taxon>
        <taxon>Enterobacteriaceae</taxon>
        <taxon>Escherichia</taxon>
    </lineage>
</organism>
<evidence type="ECO:0000313" key="1">
    <source>
        <dbReference type="EMBL" id="STI81682.1"/>
    </source>
</evidence>
<proteinExistence type="predicted"/>
<protein>
    <submittedName>
        <fullName evidence="1">Inner membrane protein</fullName>
    </submittedName>
</protein>
<dbReference type="AlphaFoldDB" id="A0A376TXC1"/>
<name>A0A376TXC1_ECOLX</name>
<reference evidence="1 2" key="1">
    <citation type="submission" date="2018-06" db="EMBL/GenBank/DDBJ databases">
        <authorList>
            <consortium name="Pathogen Informatics"/>
            <person name="Doyle S."/>
        </authorList>
    </citation>
    <scope>NUCLEOTIDE SEQUENCE [LARGE SCALE GENOMIC DNA]</scope>
    <source>
        <strain evidence="1 2">NCTC8622</strain>
    </source>
</reference>
<accession>A0A376TXC1</accession>
<dbReference type="EMBL" id="UGCP01000002">
    <property type="protein sequence ID" value="STI81682.1"/>
    <property type="molecule type" value="Genomic_DNA"/>
</dbReference>
<evidence type="ECO:0000313" key="2">
    <source>
        <dbReference type="Proteomes" id="UP000254079"/>
    </source>
</evidence>
<dbReference type="Proteomes" id="UP000254079">
    <property type="component" value="Unassembled WGS sequence"/>
</dbReference>